<gene>
    <name evidence="2" type="ordered locus">Ngar_c33030</name>
</gene>
<sequence length="294" mass="32996">MEKCTDKAIMSSSTITVPKRKFGWTGVEVPVVGQGTWMIEGNTAPVASRRHAVEALRLGLDLGLTHIDTAEMYGNGRVEEIVAEAVAGRREQVFLVSKVLPSNASYEGTIAACRRSLKRLRTEWLDLYLLHWPSGYYPIKETMRAMEKLADDGLIRFIGVSNFDVAQLEEAQQALSKYRIACNQVPYNLSDRQVELDLLPYCADRHIAVVGYSPFGHGYYFPSPGSRQGQLLADIGRRHGRTPRQVVLNYLIRHPETFTIPKARRPEHVIENSRGAGWSLTEKDIAAIDRAFPL</sequence>
<dbReference type="InterPro" id="IPR036812">
    <property type="entry name" value="NAD(P)_OxRdtase_dom_sf"/>
</dbReference>
<dbReference type="Pfam" id="PF00248">
    <property type="entry name" value="Aldo_ket_red"/>
    <property type="match status" value="1"/>
</dbReference>
<evidence type="ECO:0000313" key="2">
    <source>
        <dbReference type="EMBL" id="AFU60218.1"/>
    </source>
</evidence>
<dbReference type="Proteomes" id="UP000008037">
    <property type="component" value="Chromosome"/>
</dbReference>
<proteinExistence type="predicted"/>
<dbReference type="Gene3D" id="3.20.20.100">
    <property type="entry name" value="NADP-dependent oxidoreductase domain"/>
    <property type="match status" value="1"/>
</dbReference>
<dbReference type="InterPro" id="IPR020471">
    <property type="entry name" value="AKR"/>
</dbReference>
<protein>
    <submittedName>
        <fullName evidence="2">Aldo/keto reductase</fullName>
    </submittedName>
</protein>
<feature type="domain" description="NADP-dependent oxidoreductase" evidence="1">
    <location>
        <begin position="33"/>
        <end position="290"/>
    </location>
</feature>
<name>K0IL81_NITGG</name>
<dbReference type="PATRIC" id="fig|1237085.11.peg.3293"/>
<organism evidence="2 3">
    <name type="scientific">Nitrososphaera gargensis (strain Ga9.2)</name>
    <dbReference type="NCBI Taxonomy" id="1237085"/>
    <lineage>
        <taxon>Archaea</taxon>
        <taxon>Nitrososphaerota</taxon>
        <taxon>Nitrososphaeria</taxon>
        <taxon>Nitrososphaerales</taxon>
        <taxon>Nitrososphaeraceae</taxon>
        <taxon>Nitrososphaera</taxon>
    </lineage>
</organism>
<dbReference type="HOGENOM" id="CLU_023205_2_3_2"/>
<dbReference type="EMBL" id="CP002408">
    <property type="protein sequence ID" value="AFU60218.1"/>
    <property type="molecule type" value="Genomic_DNA"/>
</dbReference>
<dbReference type="PANTHER" id="PTHR43638:SF3">
    <property type="entry name" value="ALDEHYDE REDUCTASE"/>
    <property type="match status" value="1"/>
</dbReference>
<dbReference type="PANTHER" id="PTHR43638">
    <property type="entry name" value="OXIDOREDUCTASE, ALDO/KETO REDUCTASE FAMILY PROTEIN"/>
    <property type="match status" value="1"/>
</dbReference>
<dbReference type="PRINTS" id="PR00069">
    <property type="entry name" value="ALDKETRDTASE"/>
</dbReference>
<dbReference type="AlphaFoldDB" id="K0IL81"/>
<dbReference type="KEGG" id="nga:Ngar_c33030"/>
<dbReference type="SUPFAM" id="SSF51430">
    <property type="entry name" value="NAD(P)-linked oxidoreductase"/>
    <property type="match status" value="1"/>
</dbReference>
<accession>K0IL81</accession>
<dbReference type="InterPro" id="IPR023210">
    <property type="entry name" value="NADP_OxRdtase_dom"/>
</dbReference>
<evidence type="ECO:0000259" key="1">
    <source>
        <dbReference type="Pfam" id="PF00248"/>
    </source>
</evidence>
<dbReference type="BioCyc" id="CNIT1237085:G1324-3303-MONOMER"/>
<dbReference type="InParanoid" id="K0IL81"/>
<keyword evidence="3" id="KW-1185">Reference proteome</keyword>
<dbReference type="FunCoup" id="K0IL81">
    <property type="interactions" value="43"/>
</dbReference>
<dbReference type="STRING" id="1237085.Ngar_c33030"/>
<reference evidence="2 3" key="1">
    <citation type="journal article" date="2012" name="Environ. Microbiol.">
        <title>The genome of the ammonia-oxidizing Candidatus Nitrososphaera gargensis: insights into metabolic versatility and environmental adaptations.</title>
        <authorList>
            <person name="Spang A."/>
            <person name="Poehlein A."/>
            <person name="Offre P."/>
            <person name="Zumbragel S."/>
            <person name="Haider S."/>
            <person name="Rychlik N."/>
            <person name="Nowka B."/>
            <person name="Schmeisser C."/>
            <person name="Lebedeva E.V."/>
            <person name="Rattei T."/>
            <person name="Bohm C."/>
            <person name="Schmid M."/>
            <person name="Galushko A."/>
            <person name="Hatzenpichler R."/>
            <person name="Weinmaier T."/>
            <person name="Daniel R."/>
            <person name="Schleper C."/>
            <person name="Spieck E."/>
            <person name="Streit W."/>
            <person name="Wagner M."/>
        </authorList>
    </citation>
    <scope>NUCLEOTIDE SEQUENCE [LARGE SCALE GENOMIC DNA]</scope>
    <source>
        <strain evidence="3">Ga9.2</strain>
    </source>
</reference>
<evidence type="ECO:0000313" key="3">
    <source>
        <dbReference type="Proteomes" id="UP000008037"/>
    </source>
</evidence>
<dbReference type="PROSITE" id="PS00062">
    <property type="entry name" value="ALDOKETO_REDUCTASE_2"/>
    <property type="match status" value="1"/>
</dbReference>
<dbReference type="GO" id="GO:0016491">
    <property type="term" value="F:oxidoreductase activity"/>
    <property type="evidence" value="ECO:0007669"/>
    <property type="project" value="InterPro"/>
</dbReference>
<dbReference type="InterPro" id="IPR018170">
    <property type="entry name" value="Aldo/ket_reductase_CS"/>
</dbReference>
<dbReference type="PIRSF" id="PIRSF000097">
    <property type="entry name" value="AKR"/>
    <property type="match status" value="1"/>
</dbReference>